<dbReference type="InterPro" id="IPR001482">
    <property type="entry name" value="T2SS/T4SS_dom"/>
</dbReference>
<dbReference type="GO" id="GO:0044097">
    <property type="term" value="P:secretion by the type IV secretion system"/>
    <property type="evidence" value="ECO:0007669"/>
    <property type="project" value="InterPro"/>
</dbReference>
<dbReference type="NCBIfam" id="TIGR02788">
    <property type="entry name" value="VirB11"/>
    <property type="match status" value="1"/>
</dbReference>
<dbReference type="AlphaFoldDB" id="A1WSU9"/>
<organism evidence="4 5">
    <name type="scientific">Verminephrobacter eiseniae (strain EF01-2)</name>
    <dbReference type="NCBI Taxonomy" id="391735"/>
    <lineage>
        <taxon>Bacteria</taxon>
        <taxon>Pseudomonadati</taxon>
        <taxon>Pseudomonadota</taxon>
        <taxon>Betaproteobacteria</taxon>
        <taxon>Burkholderiales</taxon>
        <taxon>Comamonadaceae</taxon>
        <taxon>Verminephrobacter</taxon>
    </lineage>
</organism>
<dbReference type="CDD" id="cd01130">
    <property type="entry name" value="VirB11-like_ATPase"/>
    <property type="match status" value="1"/>
</dbReference>
<dbReference type="HOGENOM" id="CLU_005379_3_1_4"/>
<sequence>MSLTLLSEAVLKPISRVDRSLSVRELMRKFGISEALMANITEFAINRPGSYWIEDSAGWREVPNESLSLSNLQGLATAIAVFNQKKLDRDNPIASLTLPDGERCQIVLPPACEDGTVSMTIRKPSTSRFSLANYADSGRLKPVLAGLSEEIQPWEAELLRLAQQGEFVRFFELAVEHHLNIVTVGGTGSGKTTFSKCLIDLYPASRRLFTIEDAHELTTPKHPNSVHLFFSPTITAKAVLSSCMRMKPDHLFITELRGDETWDYLMALKSGHSGSVTSIHANDCRGALYKIGSYIKQSEVGQTLDFDYIMQEVVTTIDVVVFFEKTHLKELYFDPVKKLQLLRGRAS</sequence>
<dbReference type="GO" id="GO:0043684">
    <property type="term" value="C:type IV secretion system complex"/>
    <property type="evidence" value="ECO:0007669"/>
    <property type="project" value="UniProtKB-UniRule"/>
</dbReference>
<keyword evidence="2" id="KW-0997">Cell inner membrane</keyword>
<keyword evidence="4" id="KW-0614">Plasmid</keyword>
<keyword evidence="2" id="KW-0067">ATP-binding</keyword>
<dbReference type="Proteomes" id="UP000000374">
    <property type="component" value="Plasmid pVEIS01"/>
</dbReference>
<feature type="domain" description="Bacterial type II secretion system protein E" evidence="3">
    <location>
        <begin position="167"/>
        <end position="293"/>
    </location>
</feature>
<name>A1WSU9_VEREI</name>
<dbReference type="GeneID" id="76463276"/>
<accession>A1WSU9</accession>
<dbReference type="Gene3D" id="3.40.50.300">
    <property type="entry name" value="P-loop containing nucleotide triphosphate hydrolases"/>
    <property type="match status" value="1"/>
</dbReference>
<dbReference type="RefSeq" id="WP_011799403.1">
    <property type="nucleotide sequence ID" value="NC_008771.1"/>
</dbReference>
<evidence type="ECO:0000313" key="4">
    <source>
        <dbReference type="EMBL" id="ABM60706.1"/>
    </source>
</evidence>
<dbReference type="EMBL" id="CP000543">
    <property type="protein sequence ID" value="ABM60706.1"/>
    <property type="molecule type" value="Genomic_DNA"/>
</dbReference>
<dbReference type="KEGG" id="vei:Veis_5020"/>
<dbReference type="GO" id="GO:0005524">
    <property type="term" value="F:ATP binding"/>
    <property type="evidence" value="ECO:0007669"/>
    <property type="project" value="UniProtKB-UniRule"/>
</dbReference>
<gene>
    <name evidence="4" type="ordered locus">Veis_5020</name>
</gene>
<proteinExistence type="inferred from homology"/>
<keyword evidence="5" id="KW-1185">Reference proteome</keyword>
<keyword evidence="2" id="KW-0547">Nucleotide-binding</keyword>
<dbReference type="PANTHER" id="PTHR30486">
    <property type="entry name" value="TWITCHING MOTILITY PROTEIN PILT"/>
    <property type="match status" value="1"/>
</dbReference>
<keyword evidence="2" id="KW-0472">Membrane</keyword>
<dbReference type="PANTHER" id="PTHR30486:SF6">
    <property type="entry name" value="TYPE IV PILUS RETRACTATION ATPASE PILT"/>
    <property type="match status" value="1"/>
</dbReference>
<evidence type="ECO:0000259" key="3">
    <source>
        <dbReference type="Pfam" id="PF00437"/>
    </source>
</evidence>
<reference evidence="4 5" key="1">
    <citation type="submission" date="2006-12" db="EMBL/GenBank/DDBJ databases">
        <title>Complete sequence of plasmid pVEIS01 of Verminephrobacter eiseniae EF01-2.</title>
        <authorList>
            <consortium name="US DOE Joint Genome Institute"/>
            <person name="Copeland A."/>
            <person name="Lucas S."/>
            <person name="Lapidus A."/>
            <person name="Barry K."/>
            <person name="Detter J.C."/>
            <person name="Glavina del Rio T."/>
            <person name="Dalin E."/>
            <person name="Tice H."/>
            <person name="Pitluck S."/>
            <person name="Chertkov O."/>
            <person name="Brettin T."/>
            <person name="Bruce D."/>
            <person name="Han C."/>
            <person name="Tapia R."/>
            <person name="Gilna P."/>
            <person name="Schmutz J."/>
            <person name="Larimer F."/>
            <person name="Land M."/>
            <person name="Hauser L."/>
            <person name="Kyrpides N."/>
            <person name="Kim E."/>
            <person name="Stahl D."/>
            <person name="Richardson P."/>
        </authorList>
    </citation>
    <scope>NUCLEOTIDE SEQUENCE [LARGE SCALE GENOMIC DNA]</scope>
    <source>
        <strain evidence="5">EF01-2</strain>
        <plasmid evidence="5">Plasmid pVEIS01</plasmid>
    </source>
</reference>
<protein>
    <recommendedName>
        <fullName evidence="2">Type IV secretion system protein</fullName>
    </recommendedName>
</protein>
<evidence type="ECO:0000313" key="5">
    <source>
        <dbReference type="Proteomes" id="UP000000374"/>
    </source>
</evidence>
<dbReference type="InterPro" id="IPR050921">
    <property type="entry name" value="T4SS_GSP_E_ATPase"/>
</dbReference>
<dbReference type="eggNOG" id="COG0630">
    <property type="taxonomic scope" value="Bacteria"/>
</dbReference>
<comment type="similarity">
    <text evidence="1 2">Belongs to the GSP E family.</text>
</comment>
<geneLocation type="plasmid" evidence="4 5">
    <name>pVEIS01</name>
</geneLocation>
<comment type="function">
    <text evidence="2">Part of the Type IV secretion system.</text>
</comment>
<dbReference type="InterPro" id="IPR014155">
    <property type="entry name" value="VirB11"/>
</dbReference>
<dbReference type="GO" id="GO:0005886">
    <property type="term" value="C:plasma membrane"/>
    <property type="evidence" value="ECO:0007669"/>
    <property type="project" value="UniProtKB-SubCell"/>
</dbReference>
<dbReference type="Pfam" id="PF00437">
    <property type="entry name" value="T2SSE"/>
    <property type="match status" value="1"/>
</dbReference>
<evidence type="ECO:0000256" key="2">
    <source>
        <dbReference type="RuleBase" id="RU366071"/>
    </source>
</evidence>
<comment type="subcellular location">
    <subcellularLocation>
        <location evidence="2">Cell inner membrane</location>
        <topology evidence="2">Peripheral membrane protein</topology>
        <orientation evidence="2">Cytoplasmic side</orientation>
    </subcellularLocation>
</comment>
<evidence type="ECO:0000256" key="1">
    <source>
        <dbReference type="ARBA" id="ARBA00006611"/>
    </source>
</evidence>
<dbReference type="SUPFAM" id="SSF52540">
    <property type="entry name" value="P-loop containing nucleoside triphosphate hydrolases"/>
    <property type="match status" value="1"/>
</dbReference>
<dbReference type="InterPro" id="IPR027417">
    <property type="entry name" value="P-loop_NTPase"/>
</dbReference>
<dbReference type="GO" id="GO:0016887">
    <property type="term" value="F:ATP hydrolysis activity"/>
    <property type="evidence" value="ECO:0007669"/>
    <property type="project" value="InterPro"/>
</dbReference>
<dbReference type="Gene3D" id="3.30.450.90">
    <property type="match status" value="1"/>
</dbReference>
<dbReference type="OrthoDB" id="9810761at2"/>
<keyword evidence="2" id="KW-1003">Cell membrane</keyword>